<dbReference type="Gene3D" id="3.40.190.120">
    <property type="entry name" value="Osmoprotection protein (prox), domain 2"/>
    <property type="match status" value="1"/>
</dbReference>
<evidence type="ECO:0000313" key="3">
    <source>
        <dbReference type="Proteomes" id="UP000241229"/>
    </source>
</evidence>
<dbReference type="RefSeq" id="WP_106773910.1">
    <property type="nucleotide sequence ID" value="NZ_PXYK01000020.1"/>
</dbReference>
<dbReference type="GO" id="GO:0022857">
    <property type="term" value="F:transmembrane transporter activity"/>
    <property type="evidence" value="ECO:0007669"/>
    <property type="project" value="InterPro"/>
</dbReference>
<dbReference type="CDD" id="cd13611">
    <property type="entry name" value="PBP2_YehZ"/>
    <property type="match status" value="1"/>
</dbReference>
<protein>
    <submittedName>
        <fullName evidence="2">Glycine/betaine ABC transporter substrate-binding protein</fullName>
    </submittedName>
</protein>
<dbReference type="EMBL" id="PXYK01000020">
    <property type="protein sequence ID" value="PSJ56716.1"/>
    <property type="molecule type" value="Genomic_DNA"/>
</dbReference>
<gene>
    <name evidence="2" type="ORF">C7I84_19610</name>
</gene>
<comment type="caution">
    <text evidence="2">The sequence shown here is derived from an EMBL/GenBank/DDBJ whole genome shotgun (WGS) entry which is preliminary data.</text>
</comment>
<name>A0A2P7S2P7_9HYPH</name>
<dbReference type="GO" id="GO:0043190">
    <property type="term" value="C:ATP-binding cassette (ABC) transporter complex"/>
    <property type="evidence" value="ECO:0007669"/>
    <property type="project" value="InterPro"/>
</dbReference>
<feature type="domain" description="ABC-type glycine betaine transport system substrate-binding" evidence="1">
    <location>
        <begin position="14"/>
        <end position="279"/>
    </location>
</feature>
<evidence type="ECO:0000313" key="2">
    <source>
        <dbReference type="EMBL" id="PSJ56716.1"/>
    </source>
</evidence>
<dbReference type="AlphaFoldDB" id="A0A2P7S2P7"/>
<reference evidence="2 3" key="1">
    <citation type="submission" date="2018-03" db="EMBL/GenBank/DDBJ databases">
        <title>The draft genome of Mesorhizobium sp. 6GN-30.</title>
        <authorList>
            <person name="Liu L."/>
            <person name="Li L."/>
            <person name="Wang T."/>
            <person name="Zhang X."/>
            <person name="Liang L."/>
        </authorList>
    </citation>
    <scope>NUCLEOTIDE SEQUENCE [LARGE SCALE GENOMIC DNA]</scope>
    <source>
        <strain evidence="2 3">6GN30</strain>
    </source>
</reference>
<dbReference type="OrthoDB" id="9781705at2"/>
<proteinExistence type="predicted"/>
<organism evidence="2 3">
    <name type="scientific">Kumtagia ephedrae</name>
    <dbReference type="NCBI Taxonomy" id="2116701"/>
    <lineage>
        <taxon>Bacteria</taxon>
        <taxon>Pseudomonadati</taxon>
        <taxon>Pseudomonadota</taxon>
        <taxon>Alphaproteobacteria</taxon>
        <taxon>Hyphomicrobiales</taxon>
        <taxon>Phyllobacteriaceae</taxon>
        <taxon>Kumtagia</taxon>
    </lineage>
</organism>
<dbReference type="SUPFAM" id="SSF53850">
    <property type="entry name" value="Periplasmic binding protein-like II"/>
    <property type="match status" value="1"/>
</dbReference>
<evidence type="ECO:0000259" key="1">
    <source>
        <dbReference type="Pfam" id="PF04069"/>
    </source>
</evidence>
<dbReference type="Proteomes" id="UP000241229">
    <property type="component" value="Unassembled WGS sequence"/>
</dbReference>
<dbReference type="Gene3D" id="3.40.190.10">
    <property type="entry name" value="Periplasmic binding protein-like II"/>
    <property type="match status" value="1"/>
</dbReference>
<keyword evidence="3" id="KW-1185">Reference proteome</keyword>
<dbReference type="InterPro" id="IPR007210">
    <property type="entry name" value="ABC_Gly_betaine_transp_sub-bd"/>
</dbReference>
<accession>A0A2P7S2P7</accession>
<sequence length="283" mass="30459">MAVFGLAHTATAAELTVGGKAFTEQLIIAEMTKQLLESKGHTVDKKDGMGTKIVRAALENGEVDLYWEYTGTSLITFNKVTEKLSPEDTYARVKQLDGEKGLVWLKPSKANNTYAMVVRGDNPKTDGMATVSDLAAAYNAGTAVTLGTTAEFPKREDGLIGLQKTYGFEAGRANVRPMDLGLAYNALANGDLDVVSAQATDGQIAAMKLKLLKDDKGFFPDYALTPVVRKEVLDANPDLQAILESLSAKLDDSVMQRLNAEVDVDRKTVEAVSTGFLKESGLM</sequence>
<dbReference type="Pfam" id="PF04069">
    <property type="entry name" value="OpuAC"/>
    <property type="match status" value="1"/>
</dbReference>